<organism evidence="9 10">
    <name type="scientific">Mitsuokella jalaludinii</name>
    <dbReference type="NCBI Taxonomy" id="187979"/>
    <lineage>
        <taxon>Bacteria</taxon>
        <taxon>Bacillati</taxon>
        <taxon>Bacillota</taxon>
        <taxon>Negativicutes</taxon>
        <taxon>Selenomonadales</taxon>
        <taxon>Selenomonadaceae</taxon>
        <taxon>Mitsuokella</taxon>
    </lineage>
</organism>
<evidence type="ECO:0000256" key="7">
    <source>
        <dbReference type="RuleBase" id="RU003837"/>
    </source>
</evidence>
<comment type="catalytic activity">
    <reaction evidence="4 7">
        <text>S-adenosyl 3-(methylsulfanyl)propylamine + putrescine = S-methyl-5'-thioadenosine + spermidine + H(+)</text>
        <dbReference type="Rhea" id="RHEA:12721"/>
        <dbReference type="ChEBI" id="CHEBI:15378"/>
        <dbReference type="ChEBI" id="CHEBI:17509"/>
        <dbReference type="ChEBI" id="CHEBI:57443"/>
        <dbReference type="ChEBI" id="CHEBI:57834"/>
        <dbReference type="ChEBI" id="CHEBI:326268"/>
        <dbReference type="EC" id="2.5.1.16"/>
    </reaction>
</comment>
<feature type="binding site" evidence="4">
    <location>
        <position position="62"/>
    </location>
    <ligand>
        <name>spermidine</name>
        <dbReference type="ChEBI" id="CHEBI:57834"/>
    </ligand>
</feature>
<dbReference type="OrthoDB" id="9793120at2"/>
<feature type="domain" description="PABS" evidence="8">
    <location>
        <begin position="2"/>
        <end position="237"/>
    </location>
</feature>
<feature type="binding site" evidence="4">
    <location>
        <begin position="155"/>
        <end position="158"/>
    </location>
    <ligand>
        <name>spermidine</name>
        <dbReference type="ChEBI" id="CHEBI:57834"/>
    </ligand>
</feature>
<dbReference type="AlphaFoldDB" id="A0A173Z7R2"/>
<feature type="binding site" evidence="4">
    <location>
        <position position="162"/>
    </location>
    <ligand>
        <name>S-methyl-5'-thioadenosine</name>
        <dbReference type="ChEBI" id="CHEBI:17509"/>
    </ligand>
</feature>
<dbReference type="PROSITE" id="PS01330">
    <property type="entry name" value="PABS_1"/>
    <property type="match status" value="1"/>
</dbReference>
<evidence type="ECO:0000256" key="6">
    <source>
        <dbReference type="RuleBase" id="RU003836"/>
    </source>
</evidence>
<dbReference type="STRING" id="187979.ERS852385_01161"/>
<dbReference type="GO" id="GO:0008295">
    <property type="term" value="P:spermidine biosynthetic process"/>
    <property type="evidence" value="ECO:0007669"/>
    <property type="project" value="UniProtKB-UniRule"/>
</dbReference>
<feature type="binding site" evidence="4">
    <location>
        <position position="31"/>
    </location>
    <ligand>
        <name>S-methyl-5'-thioadenosine</name>
        <dbReference type="ChEBI" id="CHEBI:17509"/>
    </ligand>
</feature>
<dbReference type="NCBIfam" id="TIGR00417">
    <property type="entry name" value="speE"/>
    <property type="match status" value="1"/>
</dbReference>
<dbReference type="EMBL" id="CYYU01000006">
    <property type="protein sequence ID" value="CUN71238.1"/>
    <property type="molecule type" value="Genomic_DNA"/>
</dbReference>
<dbReference type="UniPathway" id="UPA00248">
    <property type="reaction ID" value="UER00314"/>
</dbReference>
<comment type="function">
    <text evidence="4">Catalyzes the irreversible transfer of a propylamine group from the amino donor S-adenosylmethioninamine (decarboxy-AdoMet) to putrescine (1,4-diaminobutane) to yield spermidine.</text>
</comment>
<dbReference type="PANTHER" id="PTHR11558">
    <property type="entry name" value="SPERMIDINE/SPERMINE SYNTHASE"/>
    <property type="match status" value="1"/>
</dbReference>
<dbReference type="GO" id="GO:0005829">
    <property type="term" value="C:cytosol"/>
    <property type="evidence" value="ECO:0007669"/>
    <property type="project" value="TreeGrafter"/>
</dbReference>
<feature type="binding site" evidence="4">
    <location>
        <position position="86"/>
    </location>
    <ligand>
        <name>spermidine</name>
        <dbReference type="ChEBI" id="CHEBI:57834"/>
    </ligand>
</feature>
<evidence type="ECO:0000259" key="8">
    <source>
        <dbReference type="PROSITE" id="PS51006"/>
    </source>
</evidence>
<dbReference type="Gene3D" id="3.40.50.150">
    <property type="entry name" value="Vaccinia Virus protein VP39"/>
    <property type="match status" value="1"/>
</dbReference>
<dbReference type="SUPFAM" id="SSF53335">
    <property type="entry name" value="S-adenosyl-L-methionine-dependent methyltransferases"/>
    <property type="match status" value="1"/>
</dbReference>
<reference evidence="9 10" key="1">
    <citation type="submission" date="2015-09" db="EMBL/GenBank/DDBJ databases">
        <authorList>
            <consortium name="Pathogen Informatics"/>
        </authorList>
    </citation>
    <scope>NUCLEOTIDE SEQUENCE [LARGE SCALE GENOMIC DNA]</scope>
    <source>
        <strain evidence="9 10">2789STDY5608828</strain>
    </source>
</reference>
<keyword evidence="3 4" id="KW-0620">Polyamine biosynthesis</keyword>
<dbReference type="Pfam" id="PF01564">
    <property type="entry name" value="Spermine_synth"/>
    <property type="match status" value="1"/>
</dbReference>
<feature type="binding site" evidence="4">
    <location>
        <begin position="137"/>
        <end position="138"/>
    </location>
    <ligand>
        <name>S-methyl-5'-thioadenosine</name>
        <dbReference type="ChEBI" id="CHEBI:17509"/>
    </ligand>
</feature>
<evidence type="ECO:0000256" key="3">
    <source>
        <dbReference type="ARBA" id="ARBA00023115"/>
    </source>
</evidence>
<evidence type="ECO:0000256" key="2">
    <source>
        <dbReference type="ARBA" id="ARBA00022679"/>
    </source>
</evidence>
<dbReference type="HAMAP" id="MF_00198">
    <property type="entry name" value="Spermidine_synth"/>
    <property type="match status" value="1"/>
</dbReference>
<dbReference type="Pfam" id="PF17284">
    <property type="entry name" value="Spermine_synt_N"/>
    <property type="match status" value="1"/>
</dbReference>
<dbReference type="InterPro" id="IPR029063">
    <property type="entry name" value="SAM-dependent_MTases_sf"/>
</dbReference>
<dbReference type="PANTHER" id="PTHR11558:SF11">
    <property type="entry name" value="SPERMIDINE SYNTHASE"/>
    <property type="match status" value="1"/>
</dbReference>
<evidence type="ECO:0000256" key="5">
    <source>
        <dbReference type="PROSITE-ProRule" id="PRU00354"/>
    </source>
</evidence>
<dbReference type="EC" id="2.5.1.16" evidence="4"/>
<gene>
    <name evidence="4 9" type="primary">speE</name>
    <name evidence="9" type="ORF">ERS852385_01161</name>
</gene>
<keyword evidence="2 4" id="KW-0808">Transferase</keyword>
<keyword evidence="10" id="KW-1185">Reference proteome</keyword>
<dbReference type="PROSITE" id="PS51006">
    <property type="entry name" value="PABS_2"/>
    <property type="match status" value="1"/>
</dbReference>
<dbReference type="NCBIfam" id="NF002010">
    <property type="entry name" value="PRK00811.1"/>
    <property type="match status" value="1"/>
</dbReference>
<dbReference type="Gene3D" id="2.30.140.10">
    <property type="entry name" value="Spermidine synthase, tetramerisation domain"/>
    <property type="match status" value="1"/>
</dbReference>
<evidence type="ECO:0000256" key="1">
    <source>
        <dbReference type="ARBA" id="ARBA00007867"/>
    </source>
</evidence>
<dbReference type="InterPro" id="IPR037163">
    <property type="entry name" value="Spermidine_synt_N_sf"/>
</dbReference>
<accession>A0A173Z7R2</accession>
<evidence type="ECO:0000313" key="9">
    <source>
        <dbReference type="EMBL" id="CUN71238.1"/>
    </source>
</evidence>
<proteinExistence type="inferred from homology"/>
<comment type="similarity">
    <text evidence="1 4 6">Belongs to the spermidine/spermine synthase family.</text>
</comment>
<dbReference type="eggNOG" id="COG0421">
    <property type="taxonomic scope" value="Bacteria"/>
</dbReference>
<evidence type="ECO:0000256" key="4">
    <source>
        <dbReference type="HAMAP-Rule" id="MF_00198"/>
    </source>
</evidence>
<dbReference type="CDD" id="cd02440">
    <property type="entry name" value="AdoMet_MTases"/>
    <property type="match status" value="1"/>
</dbReference>
<evidence type="ECO:0000313" key="10">
    <source>
        <dbReference type="Proteomes" id="UP000095546"/>
    </source>
</evidence>
<comment type="pathway">
    <text evidence="4">Amine and polyamine biosynthesis; spermidine biosynthesis; spermidine from putrescine: step 1/1.</text>
</comment>
<dbReference type="Proteomes" id="UP000095546">
    <property type="component" value="Unassembled WGS sequence"/>
</dbReference>
<protein>
    <recommendedName>
        <fullName evidence="4">Polyamine aminopropyltransferase</fullName>
    </recommendedName>
    <alternativeName>
        <fullName evidence="4">Putrescine aminopropyltransferase</fullName>
        <shortName evidence="4">PAPT</shortName>
    </alternativeName>
    <alternativeName>
        <fullName evidence="4">Spermidine synthase</fullName>
        <shortName evidence="4">SPDS</shortName>
        <shortName evidence="4">SPDSY</shortName>
        <ecNumber evidence="4">2.5.1.16</ecNumber>
    </alternativeName>
</protein>
<comment type="subunit">
    <text evidence="4">Homodimer or homotetramer.</text>
</comment>
<dbReference type="RefSeq" id="WP_055161390.1">
    <property type="nucleotide sequence ID" value="NZ_CABIWZ010000006.1"/>
</dbReference>
<feature type="binding site" evidence="4">
    <location>
        <position position="106"/>
    </location>
    <ligand>
        <name>S-methyl-5'-thioadenosine</name>
        <dbReference type="ChEBI" id="CHEBI:17509"/>
    </ligand>
</feature>
<feature type="active site" description="Proton acceptor" evidence="4 5">
    <location>
        <position position="155"/>
    </location>
</feature>
<dbReference type="InterPro" id="IPR035246">
    <property type="entry name" value="Spermidine_synt_N"/>
</dbReference>
<dbReference type="GO" id="GO:0004766">
    <property type="term" value="F:spermidine synthase activity"/>
    <property type="evidence" value="ECO:0007669"/>
    <property type="project" value="UniProtKB-UniRule"/>
</dbReference>
<keyword evidence="4 7" id="KW-0745">Spermidine biosynthesis</keyword>
<dbReference type="InterPro" id="IPR030374">
    <property type="entry name" value="PABS"/>
</dbReference>
<dbReference type="InterPro" id="IPR030373">
    <property type="entry name" value="PABS_CS"/>
</dbReference>
<sequence length="286" mass="33278">MELWFTEHHTPNVRFSIKVDRQLYSGRSEFQRIDIFDSKEFGRFLTLDGYMMLTEMDEFIYHEMITHVPMCVNPDAHDILVIGGGDGGTVRELLRYPTVRHIDLVEIDELVVEVCKKYLPQTAGCLSDPRISIHYEDGLKYVRHAENAYDLIIVDSTDPFGPGEGLFTKEFYGNCYKALREDGIMVNQHESPFYQQDAYAMQRAHKRIVDSFPISRVYQAHIPTYPSGHWLFGFASKKRHPVKDVNWVRWNALGLKTRYYNTQLHAGAFALPNYVEEMLRDVEPES</sequence>
<name>A0A173Z7R2_9FIRM</name>
<dbReference type="InterPro" id="IPR001045">
    <property type="entry name" value="Spermi_synthase"/>
</dbReference>